<dbReference type="AlphaFoldDB" id="A0A7E4V0N2"/>
<evidence type="ECO:0000256" key="2">
    <source>
        <dbReference type="SAM" id="Phobius"/>
    </source>
</evidence>
<evidence type="ECO:0000313" key="5">
    <source>
        <dbReference type="WBParaSite" id="Pan_g15132.t1"/>
    </source>
</evidence>
<proteinExistence type="predicted"/>
<organism evidence="4 5">
    <name type="scientific">Panagrellus redivivus</name>
    <name type="common">Microworm</name>
    <dbReference type="NCBI Taxonomy" id="6233"/>
    <lineage>
        <taxon>Eukaryota</taxon>
        <taxon>Metazoa</taxon>
        <taxon>Ecdysozoa</taxon>
        <taxon>Nematoda</taxon>
        <taxon>Chromadorea</taxon>
        <taxon>Rhabditida</taxon>
        <taxon>Tylenchina</taxon>
        <taxon>Panagrolaimomorpha</taxon>
        <taxon>Panagrolaimoidea</taxon>
        <taxon>Panagrolaimidae</taxon>
        <taxon>Panagrellus</taxon>
    </lineage>
</organism>
<evidence type="ECO:0000256" key="3">
    <source>
        <dbReference type="SAM" id="SignalP"/>
    </source>
</evidence>
<feature type="region of interest" description="Disordered" evidence="1">
    <location>
        <begin position="188"/>
        <end position="222"/>
    </location>
</feature>
<reference evidence="5" key="2">
    <citation type="submission" date="2020-10" db="UniProtKB">
        <authorList>
            <consortium name="WormBaseParasite"/>
        </authorList>
    </citation>
    <scope>IDENTIFICATION</scope>
</reference>
<feature type="transmembrane region" description="Helical" evidence="2">
    <location>
        <begin position="45"/>
        <end position="69"/>
    </location>
</feature>
<dbReference type="Proteomes" id="UP000492821">
    <property type="component" value="Unassembled WGS sequence"/>
</dbReference>
<feature type="signal peptide" evidence="3">
    <location>
        <begin position="1"/>
        <end position="21"/>
    </location>
</feature>
<name>A0A7E4V0N2_PANRE</name>
<evidence type="ECO:0000313" key="4">
    <source>
        <dbReference type="Proteomes" id="UP000492821"/>
    </source>
</evidence>
<reference evidence="4" key="1">
    <citation type="journal article" date="2013" name="Genetics">
        <title>The draft genome and transcriptome of Panagrellus redivivus are shaped by the harsh demands of a free-living lifestyle.</title>
        <authorList>
            <person name="Srinivasan J."/>
            <person name="Dillman A.R."/>
            <person name="Macchietto M.G."/>
            <person name="Heikkinen L."/>
            <person name="Lakso M."/>
            <person name="Fracchia K.M."/>
            <person name="Antoshechkin I."/>
            <person name="Mortazavi A."/>
            <person name="Wong G."/>
            <person name="Sternberg P.W."/>
        </authorList>
    </citation>
    <scope>NUCLEOTIDE SEQUENCE [LARGE SCALE GENOMIC DNA]</scope>
    <source>
        <strain evidence="4">MT8872</strain>
    </source>
</reference>
<feature type="chain" id="PRO_5029004157" evidence="3">
    <location>
        <begin position="22"/>
        <end position="222"/>
    </location>
</feature>
<dbReference type="WBParaSite" id="Pan_g15132.t1">
    <property type="protein sequence ID" value="Pan_g15132.t1"/>
    <property type="gene ID" value="Pan_g15132"/>
</dbReference>
<keyword evidence="2" id="KW-0472">Membrane</keyword>
<evidence type="ECO:0000256" key="1">
    <source>
        <dbReference type="SAM" id="MobiDB-lite"/>
    </source>
</evidence>
<feature type="compositionally biased region" description="Polar residues" evidence="1">
    <location>
        <begin position="151"/>
        <end position="169"/>
    </location>
</feature>
<keyword evidence="2" id="KW-0812">Transmembrane</keyword>
<keyword evidence="4" id="KW-1185">Reference proteome</keyword>
<keyword evidence="3" id="KW-0732">Signal</keyword>
<accession>A0A7E4V0N2</accession>
<protein>
    <submittedName>
        <fullName evidence="5">Transmembrane protein</fullName>
    </submittedName>
</protein>
<feature type="region of interest" description="Disordered" evidence="1">
    <location>
        <begin position="140"/>
        <end position="169"/>
    </location>
</feature>
<keyword evidence="2" id="KW-1133">Transmembrane helix</keyword>
<sequence length="222" mass="23955">MPTKILLISLSIFTHIAATVAKKTKDVSTTSAPKGKSAADYVTFTVISLIVLLILCIIGVGGLILYLIIYRRRNGPRADPFRAQSQERPTGGQRYGYESVVPGNDYAGFNQLTPGLEPDHIEASAFRHEGALEMQLPGTRSLENRIDKSGEGTTTSKNQGSSEFAKSNSAHVEFDQSQFIVKDIGPGVEVVKNPKGEPLAPQPTGNEDNYPGKKHYGPASVI</sequence>